<reference evidence="2" key="1">
    <citation type="submission" date="2021-11" db="EMBL/GenBank/DDBJ databases">
        <title>Vibrio ZSDE26 sp. nov. and Vibrio ZSDZ34 sp. nov., isolated from coastal seawater in Qingdao.</title>
        <authorList>
            <person name="Zhang P."/>
        </authorList>
    </citation>
    <scope>NUCLEOTIDE SEQUENCE</scope>
    <source>
        <strain evidence="2">ZSDZ34</strain>
    </source>
</reference>
<comment type="caution">
    <text evidence="2">The sequence shown here is derived from an EMBL/GenBank/DDBJ whole genome shotgun (WGS) entry which is preliminary data.</text>
</comment>
<sequence length="199" mass="22760">MSIVNLFPLRSTILPEGRMHLRIFEPRYIKMVSNCLQNSSGFGVCLIDDSKAPAPRNVSRYGTFVSIVDFDSDSDNALVITVSGVKKFAIDSVEASEDGLRNASVQWIDNWQHTGLQEPNVYLSEYLQEVYSQFPMIGDLYRDRFFDDATWVCQRWLEILPVDCDQFEQLVSPADCSKALRYLDEAFKSGSLRLTERHN</sequence>
<name>A0A9X1WBF4_9VIBR</name>
<dbReference type="InterPro" id="IPR003111">
    <property type="entry name" value="Lon_prtase_N"/>
</dbReference>
<protein>
    <submittedName>
        <fullName evidence="2">LON peptidase substrate-binding domain-containing protein</fullName>
    </submittedName>
</protein>
<evidence type="ECO:0000313" key="2">
    <source>
        <dbReference type="EMBL" id="MCJ2377797.1"/>
    </source>
</evidence>
<dbReference type="SMART" id="SM00464">
    <property type="entry name" value="LON"/>
    <property type="match status" value="1"/>
</dbReference>
<dbReference type="InterPro" id="IPR046336">
    <property type="entry name" value="Lon_prtase_N_sf"/>
</dbReference>
<feature type="domain" description="Lon N-terminal" evidence="1">
    <location>
        <begin position="3"/>
        <end position="189"/>
    </location>
</feature>
<dbReference type="EMBL" id="JAJNNZ010000010">
    <property type="protein sequence ID" value="MCJ2377797.1"/>
    <property type="molecule type" value="Genomic_DNA"/>
</dbReference>
<dbReference type="Pfam" id="PF02190">
    <property type="entry name" value="LON_substr_bdg"/>
    <property type="match status" value="1"/>
</dbReference>
<dbReference type="Gene3D" id="2.30.130.40">
    <property type="entry name" value="LON domain-like"/>
    <property type="match status" value="1"/>
</dbReference>
<keyword evidence="3" id="KW-1185">Reference proteome</keyword>
<dbReference type="SUPFAM" id="SSF88697">
    <property type="entry name" value="PUA domain-like"/>
    <property type="match status" value="1"/>
</dbReference>
<dbReference type="PANTHER" id="PTHR46732:SF8">
    <property type="entry name" value="ATP-DEPENDENT PROTEASE LA (LON) DOMAIN PROTEIN"/>
    <property type="match status" value="1"/>
</dbReference>
<evidence type="ECO:0000313" key="3">
    <source>
        <dbReference type="Proteomes" id="UP001139488"/>
    </source>
</evidence>
<gene>
    <name evidence="2" type="ORF">LNL84_13250</name>
</gene>
<accession>A0A9X1WBF4</accession>
<dbReference type="PANTHER" id="PTHR46732">
    <property type="entry name" value="ATP-DEPENDENT PROTEASE LA (LON) DOMAIN PROTEIN"/>
    <property type="match status" value="1"/>
</dbReference>
<dbReference type="Proteomes" id="UP001139488">
    <property type="component" value="Unassembled WGS sequence"/>
</dbReference>
<organism evidence="2 3">
    <name type="scientific">Vibrio gelatinilyticus</name>
    <dbReference type="NCBI Taxonomy" id="2893468"/>
    <lineage>
        <taxon>Bacteria</taxon>
        <taxon>Pseudomonadati</taxon>
        <taxon>Pseudomonadota</taxon>
        <taxon>Gammaproteobacteria</taxon>
        <taxon>Vibrionales</taxon>
        <taxon>Vibrionaceae</taxon>
        <taxon>Vibrio</taxon>
    </lineage>
</organism>
<evidence type="ECO:0000259" key="1">
    <source>
        <dbReference type="SMART" id="SM00464"/>
    </source>
</evidence>
<dbReference type="AlphaFoldDB" id="A0A9X1WBF4"/>
<proteinExistence type="predicted"/>
<dbReference type="InterPro" id="IPR015947">
    <property type="entry name" value="PUA-like_sf"/>
</dbReference>
<dbReference type="RefSeq" id="WP_244358046.1">
    <property type="nucleotide sequence ID" value="NZ_JAJNNZ010000010.1"/>
</dbReference>